<feature type="transmembrane region" description="Helical" evidence="2">
    <location>
        <begin position="6"/>
        <end position="26"/>
    </location>
</feature>
<feature type="transmembrane region" description="Helical" evidence="2">
    <location>
        <begin position="65"/>
        <end position="85"/>
    </location>
</feature>
<protein>
    <submittedName>
        <fullName evidence="5">Molybdopterin-dependent oxidoreductase</fullName>
    </submittedName>
</protein>
<dbReference type="SUPFAM" id="SSF56524">
    <property type="entry name" value="Oxidoreductase molybdopterin-binding domain"/>
    <property type="match status" value="1"/>
</dbReference>
<dbReference type="PANTHER" id="PTHR19372:SF7">
    <property type="entry name" value="SULFITE OXIDASE, MITOCHONDRIAL"/>
    <property type="match status" value="1"/>
</dbReference>
<keyword evidence="2" id="KW-0812">Transmembrane</keyword>
<dbReference type="GeneID" id="79270817"/>
<dbReference type="Pfam" id="PF00174">
    <property type="entry name" value="Oxidored_molyb"/>
    <property type="match status" value="1"/>
</dbReference>
<evidence type="ECO:0000256" key="2">
    <source>
        <dbReference type="SAM" id="Phobius"/>
    </source>
</evidence>
<feature type="transmembrane region" description="Helical" evidence="2">
    <location>
        <begin position="97"/>
        <end position="114"/>
    </location>
</feature>
<dbReference type="RefSeq" id="WP_276237237.1">
    <property type="nucleotide sequence ID" value="NZ_CP119989.1"/>
</dbReference>
<dbReference type="AlphaFoldDB" id="A0ABD5WXX8"/>
<dbReference type="SUPFAM" id="SSF81296">
    <property type="entry name" value="E set domains"/>
    <property type="match status" value="1"/>
</dbReference>
<dbReference type="PANTHER" id="PTHR19372">
    <property type="entry name" value="SULFITE REDUCTASE"/>
    <property type="match status" value="1"/>
</dbReference>
<name>A0ABD5WXX8_9EURY</name>
<feature type="domain" description="Moybdenum cofactor oxidoreductase dimerisation" evidence="4">
    <location>
        <begin position="392"/>
        <end position="490"/>
    </location>
</feature>
<sequence>MESPAPDRLAVAVASGVAVVAGTFLLTGFTPRWVVVALAQTVILLLPDALIASGIQGLGSTAQPLLVAGSGLLAVALFAAIALLATRFGRGADRERAETVFLVAAVQTLAAFLLTITPGAAVLGGALGGATVGLAGARATDPVSGPDRRGLLRSAGVATVAVAAAGAGPLARAVRAATTPADTRGDADPDPLVERLLAVAEERSFELAGAEPLVSESFYVVDKNPADPRVDADEWTLSVTGAVDEAVEVNLDDLRSRTAQHRFETLRCVGDPVNGRKMDTALWTGVPVSSLLAEAGVDDEGCCVMLRAADDYYEEFPLSALEDGLLAWGMNGRPLPRGHGAPVRALIPGHWGEINVKWLTEIEVLTEEATGYWEQKGWHGTGPASTVAKIHHVETREDGAVTVGGHAYAGTRGVSAVEVSTDGGNTWATAEVTERLPGATPADADPESTEAVGGAAVDAWRGWRHEYVADGEHEVVVRAVERDGTVQPSAETDPFPSGASGWVRRSVDP</sequence>
<feature type="transmembrane region" description="Helical" evidence="2">
    <location>
        <begin position="33"/>
        <end position="53"/>
    </location>
</feature>
<dbReference type="Gene3D" id="3.90.420.10">
    <property type="entry name" value="Oxidoreductase, molybdopterin-binding domain"/>
    <property type="match status" value="1"/>
</dbReference>
<evidence type="ECO:0000313" key="5">
    <source>
        <dbReference type="EMBL" id="MFC7098260.1"/>
    </source>
</evidence>
<gene>
    <name evidence="5" type="ORF">ACFQKD_13190</name>
</gene>
<dbReference type="InterPro" id="IPR036374">
    <property type="entry name" value="OxRdtase_Mopterin-bd_sf"/>
</dbReference>
<accession>A0ABD5WXX8</accession>
<reference evidence="5 6" key="1">
    <citation type="journal article" date="2019" name="Int. J. Syst. Evol. Microbiol.">
        <title>The Global Catalogue of Microorganisms (GCM) 10K type strain sequencing project: providing services to taxonomists for standard genome sequencing and annotation.</title>
        <authorList>
            <consortium name="The Broad Institute Genomics Platform"/>
            <consortium name="The Broad Institute Genome Sequencing Center for Infectious Disease"/>
            <person name="Wu L."/>
            <person name="Ma J."/>
        </authorList>
    </citation>
    <scope>NUCLEOTIDE SEQUENCE [LARGE SCALE GENOMIC DNA]</scope>
    <source>
        <strain evidence="5 6">DT55</strain>
    </source>
</reference>
<comment type="caution">
    <text evidence="5">The sequence shown here is derived from an EMBL/GenBank/DDBJ whole genome shotgun (WGS) entry which is preliminary data.</text>
</comment>
<keyword evidence="2" id="KW-0472">Membrane</keyword>
<dbReference type="InterPro" id="IPR014756">
    <property type="entry name" value="Ig_E-set"/>
</dbReference>
<feature type="region of interest" description="Disordered" evidence="1">
    <location>
        <begin position="484"/>
        <end position="509"/>
    </location>
</feature>
<evidence type="ECO:0000259" key="4">
    <source>
        <dbReference type="Pfam" id="PF03404"/>
    </source>
</evidence>
<keyword evidence="2" id="KW-1133">Transmembrane helix</keyword>
<dbReference type="EMBL" id="JBHTAG010000003">
    <property type="protein sequence ID" value="MFC7098260.1"/>
    <property type="molecule type" value="Genomic_DNA"/>
</dbReference>
<dbReference type="Pfam" id="PF03404">
    <property type="entry name" value="Mo-co_dimer"/>
    <property type="match status" value="1"/>
</dbReference>
<dbReference type="InterPro" id="IPR005066">
    <property type="entry name" value="MoCF_OxRdtse_dimer"/>
</dbReference>
<dbReference type="Proteomes" id="UP001596388">
    <property type="component" value="Unassembled WGS sequence"/>
</dbReference>
<dbReference type="InterPro" id="IPR000572">
    <property type="entry name" value="OxRdtase_Mopterin-bd_dom"/>
</dbReference>
<feature type="domain" description="Oxidoreductase molybdopterin-binding" evidence="3">
    <location>
        <begin position="228"/>
        <end position="373"/>
    </location>
</feature>
<keyword evidence="6" id="KW-1185">Reference proteome</keyword>
<organism evidence="5 6">
    <name type="scientific">Halobaculum marinum</name>
    <dbReference type="NCBI Taxonomy" id="3031996"/>
    <lineage>
        <taxon>Archaea</taxon>
        <taxon>Methanobacteriati</taxon>
        <taxon>Methanobacteriota</taxon>
        <taxon>Stenosarchaea group</taxon>
        <taxon>Halobacteria</taxon>
        <taxon>Halobacteriales</taxon>
        <taxon>Haloferacaceae</taxon>
        <taxon>Halobaculum</taxon>
    </lineage>
</organism>
<evidence type="ECO:0000256" key="1">
    <source>
        <dbReference type="SAM" id="MobiDB-lite"/>
    </source>
</evidence>
<evidence type="ECO:0000259" key="3">
    <source>
        <dbReference type="Pfam" id="PF00174"/>
    </source>
</evidence>
<evidence type="ECO:0000313" key="6">
    <source>
        <dbReference type="Proteomes" id="UP001596388"/>
    </source>
</evidence>
<proteinExistence type="predicted"/>
<dbReference type="Gene3D" id="2.60.40.650">
    <property type="match status" value="1"/>
</dbReference>